<sequence length="360" mass="40185">MKIFLSILISTLLFISNIPTQAQSFGTGGGGGDKRTDKKVDFMPIPYINYNRSLGFSIGALPMAMFNISQKDTISPSSVVGLLGMWTTNDSWFGLMFSRFYLNKDKYRVTFAAGLGSINFQTFVPMPIGGGFVDYNTGLNFIKVEVQRKVINHLYFGVNYMATDFNTSFNVEGDTTVQNNLQTIGLVISYDHRDNVYYPYGGHIGNIKLDMNPEFLGNEVQNTKVSIDFNKYFAFREGKDVLATRAFIGFGIGDLVFNQQFIVGESDIRGYTQGKFRGNSMYNIQAEYRWNFYKRMAINFFGGLATIAGANDSSQNGTILPGVGVGYRFNVFPKNHMNVGLDGAVGNDDWGVYFRIGEAF</sequence>
<name>A0A7X9NZM9_9BACT</name>
<reference evidence="5 6" key="1">
    <citation type="submission" date="2020-04" db="EMBL/GenBank/DDBJ databases">
        <title>Flammeovirga sp. SR4, a novel species isolated from seawater.</title>
        <authorList>
            <person name="Wang X."/>
        </authorList>
    </citation>
    <scope>NUCLEOTIDE SEQUENCE [LARGE SCALE GENOMIC DNA]</scope>
    <source>
        <strain evidence="5 6">ATCC 23126</strain>
    </source>
</reference>
<accession>A0A7X9NZM9</accession>
<keyword evidence="6" id="KW-1185">Reference proteome</keyword>
<keyword evidence="2" id="KW-0472">Membrane</keyword>
<dbReference type="Pfam" id="PF01103">
    <property type="entry name" value="Omp85"/>
    <property type="match status" value="1"/>
</dbReference>
<dbReference type="RefSeq" id="WP_169654488.1">
    <property type="nucleotide sequence ID" value="NZ_JABANE010000003.1"/>
</dbReference>
<evidence type="ECO:0000313" key="6">
    <source>
        <dbReference type="Proteomes" id="UP000576082"/>
    </source>
</evidence>
<evidence type="ECO:0000256" key="1">
    <source>
        <dbReference type="ARBA" id="ARBA00004370"/>
    </source>
</evidence>
<keyword evidence="3" id="KW-0732">Signal</keyword>
<proteinExistence type="predicted"/>
<evidence type="ECO:0000256" key="2">
    <source>
        <dbReference type="ARBA" id="ARBA00023136"/>
    </source>
</evidence>
<feature type="chain" id="PRO_5031339907" evidence="3">
    <location>
        <begin position="23"/>
        <end position="360"/>
    </location>
</feature>
<gene>
    <name evidence="5" type="ORF">HHU12_02020</name>
</gene>
<dbReference type="AlphaFoldDB" id="A0A7X9NZM9"/>
<feature type="domain" description="Bacterial surface antigen (D15)" evidence="4">
    <location>
        <begin position="109"/>
        <end position="318"/>
    </location>
</feature>
<evidence type="ECO:0000259" key="4">
    <source>
        <dbReference type="Pfam" id="PF01103"/>
    </source>
</evidence>
<organism evidence="5 6">
    <name type="scientific">Flammeovirga aprica JL-4</name>
    <dbReference type="NCBI Taxonomy" id="694437"/>
    <lineage>
        <taxon>Bacteria</taxon>
        <taxon>Pseudomonadati</taxon>
        <taxon>Bacteroidota</taxon>
        <taxon>Cytophagia</taxon>
        <taxon>Cytophagales</taxon>
        <taxon>Flammeovirgaceae</taxon>
        <taxon>Flammeovirga</taxon>
    </lineage>
</organism>
<dbReference type="EMBL" id="JABANE010000003">
    <property type="protein sequence ID" value="NME66730.1"/>
    <property type="molecule type" value="Genomic_DNA"/>
</dbReference>
<feature type="signal peptide" evidence="3">
    <location>
        <begin position="1"/>
        <end position="22"/>
    </location>
</feature>
<dbReference type="InterPro" id="IPR000184">
    <property type="entry name" value="Bac_surfAg_D15"/>
</dbReference>
<evidence type="ECO:0000256" key="3">
    <source>
        <dbReference type="SAM" id="SignalP"/>
    </source>
</evidence>
<comment type="caution">
    <text evidence="5">The sequence shown here is derived from an EMBL/GenBank/DDBJ whole genome shotgun (WGS) entry which is preliminary data.</text>
</comment>
<dbReference type="GO" id="GO:0019867">
    <property type="term" value="C:outer membrane"/>
    <property type="evidence" value="ECO:0007669"/>
    <property type="project" value="InterPro"/>
</dbReference>
<dbReference type="Gene3D" id="2.40.160.50">
    <property type="entry name" value="membrane protein fhac: a member of the omp85/tpsb transporter family"/>
    <property type="match status" value="1"/>
</dbReference>
<evidence type="ECO:0000313" key="5">
    <source>
        <dbReference type="EMBL" id="NME66730.1"/>
    </source>
</evidence>
<comment type="subcellular location">
    <subcellularLocation>
        <location evidence="1">Membrane</location>
    </subcellularLocation>
</comment>
<dbReference type="Proteomes" id="UP000576082">
    <property type="component" value="Unassembled WGS sequence"/>
</dbReference>
<protein>
    <submittedName>
        <fullName evidence="5">BamA/TamA family outer membrane protein</fullName>
    </submittedName>
</protein>